<dbReference type="PRINTS" id="PR00899">
    <property type="entry name" value="GPCRSTE3"/>
</dbReference>
<feature type="compositionally biased region" description="Pro residues" evidence="10">
    <location>
        <begin position="457"/>
        <end position="471"/>
    </location>
</feature>
<gene>
    <name evidence="12" type="primary">BAR3_1</name>
    <name evidence="12" type="ORF">Hypma_008080</name>
</gene>
<feature type="compositionally biased region" description="Polar residues" evidence="10">
    <location>
        <begin position="392"/>
        <end position="426"/>
    </location>
</feature>
<comment type="subcellular location">
    <subcellularLocation>
        <location evidence="1">Membrane</location>
        <topology evidence="1">Multi-pass membrane protein</topology>
    </subcellularLocation>
</comment>
<keyword evidence="5 11" id="KW-1133">Transmembrane helix</keyword>
<feature type="region of interest" description="Disordered" evidence="10">
    <location>
        <begin position="384"/>
        <end position="516"/>
    </location>
</feature>
<keyword evidence="13" id="KW-1185">Reference proteome</keyword>
<name>A0A369JU35_HYPMA</name>
<feature type="transmembrane region" description="Helical" evidence="11">
    <location>
        <begin position="164"/>
        <end position="183"/>
    </location>
</feature>
<feature type="region of interest" description="Disordered" evidence="10">
    <location>
        <begin position="329"/>
        <end position="366"/>
    </location>
</feature>
<keyword evidence="9" id="KW-0807">Transducer</keyword>
<protein>
    <submittedName>
        <fullName evidence="12">Pheromone B alpha 3 receptor</fullName>
    </submittedName>
</protein>
<dbReference type="InterPro" id="IPR001499">
    <property type="entry name" value="GPCR_STE3"/>
</dbReference>
<dbReference type="GO" id="GO:0000750">
    <property type="term" value="P:pheromone-dependent signal transduction involved in conjugation with cellular fusion"/>
    <property type="evidence" value="ECO:0007669"/>
    <property type="project" value="TreeGrafter"/>
</dbReference>
<feature type="transmembrane region" description="Helical" evidence="11">
    <location>
        <begin position="112"/>
        <end position="133"/>
    </location>
</feature>
<evidence type="ECO:0000256" key="4">
    <source>
        <dbReference type="ARBA" id="ARBA00022692"/>
    </source>
</evidence>
<dbReference type="OrthoDB" id="2874149at2759"/>
<evidence type="ECO:0000256" key="9">
    <source>
        <dbReference type="ARBA" id="ARBA00023224"/>
    </source>
</evidence>
<accession>A0A369JU35</accession>
<feature type="transmembrane region" description="Helical" evidence="11">
    <location>
        <begin position="7"/>
        <end position="25"/>
    </location>
</feature>
<dbReference type="PANTHER" id="PTHR28097:SF1">
    <property type="entry name" value="PHEROMONE A FACTOR RECEPTOR"/>
    <property type="match status" value="1"/>
</dbReference>
<keyword evidence="3" id="KW-0589">Pheromone response</keyword>
<comment type="caution">
    <text evidence="12">The sequence shown here is derived from an EMBL/GenBank/DDBJ whole genome shotgun (WGS) entry which is preliminary data.</text>
</comment>
<evidence type="ECO:0000256" key="2">
    <source>
        <dbReference type="ARBA" id="ARBA00011085"/>
    </source>
</evidence>
<dbReference type="FunCoup" id="A0A369JU35">
    <property type="interactions" value="92"/>
</dbReference>
<evidence type="ECO:0000313" key="13">
    <source>
        <dbReference type="Proteomes" id="UP000076154"/>
    </source>
</evidence>
<organism evidence="12 13">
    <name type="scientific">Hypsizygus marmoreus</name>
    <name type="common">White beech mushroom</name>
    <name type="synonym">Agaricus marmoreus</name>
    <dbReference type="NCBI Taxonomy" id="39966"/>
    <lineage>
        <taxon>Eukaryota</taxon>
        <taxon>Fungi</taxon>
        <taxon>Dikarya</taxon>
        <taxon>Basidiomycota</taxon>
        <taxon>Agaricomycotina</taxon>
        <taxon>Agaricomycetes</taxon>
        <taxon>Agaricomycetidae</taxon>
        <taxon>Agaricales</taxon>
        <taxon>Tricholomatineae</taxon>
        <taxon>Lyophyllaceae</taxon>
        <taxon>Hypsizygus</taxon>
    </lineage>
</organism>
<reference evidence="12" key="1">
    <citation type="submission" date="2018-04" db="EMBL/GenBank/DDBJ databases">
        <title>Whole genome sequencing of Hypsizygus marmoreus.</title>
        <authorList>
            <person name="Choi I.-G."/>
            <person name="Min B."/>
            <person name="Kim J.-G."/>
            <person name="Kim S."/>
            <person name="Oh Y.-L."/>
            <person name="Kong W.-S."/>
            <person name="Park H."/>
            <person name="Jeong J."/>
            <person name="Song E.-S."/>
        </authorList>
    </citation>
    <scope>NUCLEOTIDE SEQUENCE [LARGE SCALE GENOMIC DNA]</scope>
    <source>
        <strain evidence="12">51987-8</strain>
    </source>
</reference>
<dbReference type="Proteomes" id="UP000076154">
    <property type="component" value="Unassembled WGS sequence"/>
</dbReference>
<dbReference type="GO" id="GO:0004934">
    <property type="term" value="F:mating-type alpha-factor pheromone receptor activity"/>
    <property type="evidence" value="ECO:0007669"/>
    <property type="project" value="InterPro"/>
</dbReference>
<evidence type="ECO:0000256" key="8">
    <source>
        <dbReference type="ARBA" id="ARBA00023170"/>
    </source>
</evidence>
<evidence type="ECO:0000256" key="11">
    <source>
        <dbReference type="SAM" id="Phobius"/>
    </source>
</evidence>
<feature type="compositionally biased region" description="Low complexity" evidence="10">
    <location>
        <begin position="472"/>
        <end position="499"/>
    </location>
</feature>
<dbReference type="InParanoid" id="A0A369JU35"/>
<dbReference type="GO" id="GO:0005886">
    <property type="term" value="C:plasma membrane"/>
    <property type="evidence" value="ECO:0007669"/>
    <property type="project" value="TreeGrafter"/>
</dbReference>
<feature type="transmembrane region" description="Helical" evidence="11">
    <location>
        <begin position="37"/>
        <end position="55"/>
    </location>
</feature>
<keyword evidence="4 11" id="KW-0812">Transmembrane</keyword>
<evidence type="ECO:0000256" key="6">
    <source>
        <dbReference type="ARBA" id="ARBA00023040"/>
    </source>
</evidence>
<dbReference type="Pfam" id="PF02076">
    <property type="entry name" value="STE3"/>
    <property type="match status" value="1"/>
</dbReference>
<feature type="compositionally biased region" description="Basic and acidic residues" evidence="10">
    <location>
        <begin position="504"/>
        <end position="516"/>
    </location>
</feature>
<feature type="compositionally biased region" description="Polar residues" evidence="10">
    <location>
        <begin position="336"/>
        <end position="345"/>
    </location>
</feature>
<evidence type="ECO:0000256" key="10">
    <source>
        <dbReference type="SAM" id="MobiDB-lite"/>
    </source>
</evidence>
<keyword evidence="8 12" id="KW-0675">Receptor</keyword>
<dbReference type="InterPro" id="IPR000481">
    <property type="entry name" value="GPCR_Pheromne_B_alpha_rcpt"/>
</dbReference>
<dbReference type="AlphaFoldDB" id="A0A369JU35"/>
<dbReference type="CDD" id="cd14966">
    <property type="entry name" value="7tmD_STE3"/>
    <property type="match status" value="1"/>
</dbReference>
<evidence type="ECO:0000313" key="12">
    <source>
        <dbReference type="EMBL" id="RDB24872.1"/>
    </source>
</evidence>
<evidence type="ECO:0000256" key="1">
    <source>
        <dbReference type="ARBA" id="ARBA00004141"/>
    </source>
</evidence>
<keyword evidence="6" id="KW-0297">G-protein coupled receptor</keyword>
<comment type="similarity">
    <text evidence="2">Belongs to the G-protein coupled receptor 4 family.</text>
</comment>
<keyword evidence="7 11" id="KW-0472">Membrane</keyword>
<feature type="transmembrane region" description="Helical" evidence="11">
    <location>
        <begin position="204"/>
        <end position="231"/>
    </location>
</feature>
<sequence>MVASNTVFSFFSFITFILVSIPFAWHLEVWNTGTCLYMAWTALANLNLFINSILWRGDAINRAPVWCDISTKLVIGVSVALPAASLCINRRLYHIASIRTVTTTRAEKRRGVIIDLLIGLGIPILVMALHYIVQGHRFDIFEGYGCYPSTFNTALGYVLTQMPILAIGLISGVYSILSILAFRRQTNELKALLSSNSSVSPNRYLRLMCLAGIEVLFSVPVCLVGVFMSALNSDVQPWVSWEDTHFNFSRVEQFPALLWRADSGAAAFIEATRWVPVFCGLIFFAFFGFAKEARKHYRLAYDVLCSHCVHRKNTTVQAQTTGGGGPRFKFVCRRNNVPTRPSSSADRAPNAKEGTQAERDSLDTLTSNTSFTFQDVGGLLSNFNSNDEKMESTSTSTLHVESTSGAQKGSDSKSEMTITDSPSITHQVVPPPHLRHSTPLPSAISSESMYSTDTAPDCPPPPPPIQPPYPPSSSARPRLPSPSYLTSPRRQTQTNTQPRQVPPRRPEPLDLERERGSDFSFLDLSVTPSTAPQHLHPLNHPHYFTSALR</sequence>
<evidence type="ECO:0000256" key="5">
    <source>
        <dbReference type="ARBA" id="ARBA00022989"/>
    </source>
</evidence>
<evidence type="ECO:0000256" key="7">
    <source>
        <dbReference type="ARBA" id="ARBA00023136"/>
    </source>
</evidence>
<feature type="compositionally biased region" description="Polar residues" evidence="10">
    <location>
        <begin position="439"/>
        <end position="454"/>
    </location>
</feature>
<dbReference type="EMBL" id="LUEZ02000041">
    <property type="protein sequence ID" value="RDB24872.1"/>
    <property type="molecule type" value="Genomic_DNA"/>
</dbReference>
<dbReference type="PRINTS" id="PR00901">
    <property type="entry name" value="PHEROMONEBAR"/>
</dbReference>
<evidence type="ECO:0000256" key="3">
    <source>
        <dbReference type="ARBA" id="ARBA00022507"/>
    </source>
</evidence>
<feature type="transmembrane region" description="Helical" evidence="11">
    <location>
        <begin position="271"/>
        <end position="290"/>
    </location>
</feature>
<dbReference type="PANTHER" id="PTHR28097">
    <property type="entry name" value="PHEROMONE A FACTOR RECEPTOR"/>
    <property type="match status" value="1"/>
</dbReference>
<proteinExistence type="inferred from homology"/>